<proteinExistence type="inferred from homology"/>
<evidence type="ECO:0000256" key="2">
    <source>
        <dbReference type="HAMAP-Rule" id="MF_00612"/>
    </source>
</evidence>
<reference evidence="5 6" key="1">
    <citation type="journal article" date="2021" name="Microbiol. Resour. Announc.">
        <title>Draft Genome Sequence of Coralloluteibacterium stylophorae LMG 29479T.</title>
        <authorList>
            <person name="Karlyshev A.V."/>
            <person name="Kudryashova E.B."/>
            <person name="Ariskina E.V."/>
            <person name="Conroy A.P."/>
            <person name="Abidueva E.Y."/>
        </authorList>
    </citation>
    <scope>NUCLEOTIDE SEQUENCE [LARGE SCALE GENOMIC DNA]</scope>
    <source>
        <strain evidence="5 6">LMG 29479</strain>
    </source>
</reference>
<dbReference type="Pfam" id="PF02810">
    <property type="entry name" value="SEC-C"/>
    <property type="match status" value="1"/>
</dbReference>
<dbReference type="EMBL" id="JAGQFT020000020">
    <property type="protein sequence ID" value="MBS7459024.1"/>
    <property type="molecule type" value="Genomic_DNA"/>
</dbReference>
<gene>
    <name evidence="5" type="ORF">KB893_017990</name>
    <name evidence="4" type="ORF">KB893_17800</name>
</gene>
<name>A0A8J8AZR4_9GAMM</name>
<feature type="domain" description="YchJ-like middle NTF2-like" evidence="3">
    <location>
        <begin position="33"/>
        <end position="144"/>
    </location>
</feature>
<evidence type="ECO:0000313" key="5">
    <source>
        <dbReference type="EMBL" id="MBS7459024.1"/>
    </source>
</evidence>
<evidence type="ECO:0000313" key="6">
    <source>
        <dbReference type="Proteomes" id="UP000675747"/>
    </source>
</evidence>
<dbReference type="AlphaFoldDB" id="A0A8J8AZR4"/>
<dbReference type="InterPro" id="IPR048469">
    <property type="entry name" value="YchJ-like_M"/>
</dbReference>
<comment type="caution">
    <text evidence="4">The sequence shown here is derived from an EMBL/GenBank/DDBJ whole genome shotgun (WGS) entry which is preliminary data.</text>
</comment>
<dbReference type="Gene3D" id="3.10.450.50">
    <property type="match status" value="1"/>
</dbReference>
<comment type="similarity">
    <text evidence="1 2">Belongs to the UPF0225 family.</text>
</comment>
<organism evidence="4">
    <name type="scientific">Coralloluteibacterium stylophorae</name>
    <dbReference type="NCBI Taxonomy" id="1776034"/>
    <lineage>
        <taxon>Bacteria</taxon>
        <taxon>Pseudomonadati</taxon>
        <taxon>Pseudomonadota</taxon>
        <taxon>Gammaproteobacteria</taxon>
        <taxon>Lysobacterales</taxon>
        <taxon>Lysobacteraceae</taxon>
        <taxon>Coralloluteibacterium</taxon>
    </lineage>
</organism>
<dbReference type="Pfam" id="PF17775">
    <property type="entry name" value="YchJ_M-like"/>
    <property type="match status" value="1"/>
</dbReference>
<dbReference type="Proteomes" id="UP000675747">
    <property type="component" value="Unassembled WGS sequence"/>
</dbReference>
<dbReference type="HAMAP" id="MF_00612">
    <property type="entry name" value="UPF0225"/>
    <property type="match status" value="1"/>
</dbReference>
<dbReference type="InterPro" id="IPR023006">
    <property type="entry name" value="YchJ-like"/>
</dbReference>
<reference evidence="4" key="2">
    <citation type="submission" date="2021-04" db="EMBL/GenBank/DDBJ databases">
        <authorList>
            <person name="Karlyshev A.V."/>
        </authorList>
    </citation>
    <scope>NUCLEOTIDE SEQUENCE</scope>
    <source>
        <strain evidence="4">LMG 29479</strain>
    </source>
</reference>
<evidence type="ECO:0000259" key="3">
    <source>
        <dbReference type="Pfam" id="PF17775"/>
    </source>
</evidence>
<dbReference type="InterPro" id="IPR032710">
    <property type="entry name" value="NTF2-like_dom_sf"/>
</dbReference>
<dbReference type="PANTHER" id="PTHR33747:SF1">
    <property type="entry name" value="ADENYLATE CYCLASE-ASSOCIATED CAP C-TERMINAL DOMAIN-CONTAINING PROTEIN"/>
    <property type="match status" value="1"/>
</dbReference>
<dbReference type="SUPFAM" id="SSF103642">
    <property type="entry name" value="Sec-C motif"/>
    <property type="match status" value="1"/>
</dbReference>
<dbReference type="PANTHER" id="PTHR33747">
    <property type="entry name" value="UPF0225 PROTEIN SCO1677"/>
    <property type="match status" value="1"/>
</dbReference>
<accession>A0A8J8AZR4</accession>
<dbReference type="EMBL" id="JAGQFT010000300">
    <property type="protein sequence ID" value="MBR0564335.1"/>
    <property type="molecule type" value="Genomic_DNA"/>
</dbReference>
<dbReference type="SUPFAM" id="SSF54427">
    <property type="entry name" value="NTF2-like"/>
    <property type="match status" value="1"/>
</dbReference>
<dbReference type="RefSeq" id="WP_211928175.1">
    <property type="nucleotide sequence ID" value="NZ_JAGQFT020000020.1"/>
</dbReference>
<dbReference type="InterPro" id="IPR004027">
    <property type="entry name" value="SEC_C_motif"/>
</dbReference>
<evidence type="ECO:0000256" key="1">
    <source>
        <dbReference type="ARBA" id="ARBA00010839"/>
    </source>
</evidence>
<evidence type="ECO:0000313" key="4">
    <source>
        <dbReference type="EMBL" id="MBR0564335.1"/>
    </source>
</evidence>
<keyword evidence="6" id="KW-1185">Reference proteome</keyword>
<protein>
    <recommendedName>
        <fullName evidence="2">UPF0225 protein KB893_017990</fullName>
    </recommendedName>
</protein>
<sequence length="147" mass="15945">MNTVALRSCPCGSGRRYAACCGELHAGARVADTAESLMRSRYSAYVVGDLDYLRASWHPATCPDSLEADVSPAWLALDIKRHVPQADAATRAKVAAALPALDADTPVSTVEFVARFRIGGGRVQRMTETSRFVREADRWLYVDGDVA</sequence>